<reference evidence="1 2" key="1">
    <citation type="submission" date="2015-10" db="EMBL/GenBank/DDBJ databases">
        <title>A novel member of the family Ruminococcaceae isolated from human faeces.</title>
        <authorList>
            <person name="Shkoporov A.N."/>
            <person name="Chaplin A.V."/>
            <person name="Motuzova O.V."/>
            <person name="Kafarskaia L.I."/>
            <person name="Efimov B.A."/>
        </authorList>
    </citation>
    <scope>NUCLEOTIDE SEQUENCE [LARGE SCALE GENOMIC DNA]</scope>
    <source>
        <strain evidence="1 2">668</strain>
    </source>
</reference>
<protein>
    <submittedName>
        <fullName evidence="1">Uncharacterized protein</fullName>
    </submittedName>
</protein>
<comment type="caution">
    <text evidence="1">The sequence shown here is derived from an EMBL/GenBank/DDBJ whole genome shotgun (WGS) entry which is preliminary data.</text>
</comment>
<dbReference type="RefSeq" id="WP_058723995.1">
    <property type="nucleotide sequence ID" value="NZ_LMUA01000051.1"/>
</dbReference>
<dbReference type="EMBL" id="LMUA01000051">
    <property type="protein sequence ID" value="KUE74652.1"/>
    <property type="molecule type" value="Genomic_DNA"/>
</dbReference>
<evidence type="ECO:0000313" key="1">
    <source>
        <dbReference type="EMBL" id="KUE74652.1"/>
    </source>
</evidence>
<dbReference type="InterPro" id="IPR047650">
    <property type="entry name" value="Transpos_IS110"/>
</dbReference>
<accession>A0A0W7TLC1</accession>
<proteinExistence type="predicted"/>
<dbReference type="AlphaFoldDB" id="A0A0W7TLC1"/>
<dbReference type="PANTHER" id="PTHR33055:SF13">
    <property type="entry name" value="TRANSPOSASE"/>
    <property type="match status" value="1"/>
</dbReference>
<dbReference type="Proteomes" id="UP000053433">
    <property type="component" value="Unassembled WGS sequence"/>
</dbReference>
<gene>
    <name evidence="1" type="ORF">ASJ35_18000</name>
</gene>
<evidence type="ECO:0000313" key="2">
    <source>
        <dbReference type="Proteomes" id="UP000053433"/>
    </source>
</evidence>
<dbReference type="PANTHER" id="PTHR33055">
    <property type="entry name" value="TRANSPOSASE FOR INSERTION SEQUENCE ELEMENT IS1111A"/>
    <property type="match status" value="1"/>
</dbReference>
<organism evidence="1 2">
    <name type="scientific">Ruthenibacterium lactatiformans</name>
    <dbReference type="NCBI Taxonomy" id="1550024"/>
    <lineage>
        <taxon>Bacteria</taxon>
        <taxon>Bacillati</taxon>
        <taxon>Bacillota</taxon>
        <taxon>Clostridia</taxon>
        <taxon>Eubacteriales</taxon>
        <taxon>Oscillospiraceae</taxon>
        <taxon>Ruthenibacterium</taxon>
    </lineage>
</organism>
<sequence length="189" mass="22031">MCGMVKPSFIPPPDIHQLRDLMRYRVKFTNILTGEKNRIQNCLTVSKLQLDDVFSDVFGIFSRFIIQHILDHPGERFDVALFIDRRYKHSSEEIQSAVDRAIFREQAPKLKECLFHIDQLNEHRERIETKIFRLTKSYPYQLELTHTVPDFAVAPLTAVTLIFEIGVNMSVFPSAKHLISWAGRCLQND</sequence>
<name>A0A0W7TLC1_9FIRM</name>